<keyword evidence="1 2" id="KW-0732">Signal</keyword>
<accession>A0A7C6ECQ3</accession>
<dbReference type="AlphaFoldDB" id="A0A7C6ECQ3"/>
<comment type="caution">
    <text evidence="4">The sequence shown here is derived from an EMBL/GenBank/DDBJ whole genome shotgun (WGS) entry which is preliminary data.</text>
</comment>
<dbReference type="SUPFAM" id="SSF69318">
    <property type="entry name" value="Integrin alpha N-terminal domain"/>
    <property type="match status" value="1"/>
</dbReference>
<evidence type="ECO:0000256" key="2">
    <source>
        <dbReference type="SAM" id="SignalP"/>
    </source>
</evidence>
<dbReference type="InterPro" id="IPR013517">
    <property type="entry name" value="FG-GAP"/>
</dbReference>
<name>A0A7C6ECQ3_UNCW3</name>
<sequence>MSSLVYLISAAIFVAIPLPNAPSWTSVDQDYATGGGFADIDLNGFIDLCTSNGNDMAWNRNAVYFNTGGILETNASWRSADSGQFGHLYLGDVNNDGFLDMAVIFLGMGSLQGQARIYRNQGNGLEANPYWLSADQYNSFDCALGDIDLDGDLDLAVATGDAYNNSRSPTKLYRNNGGNFESRPYWTSGDSTPSDALRLADLDNDGDLDLIVGYRGRLSVFKNFVDSIEHIASWSVNDIGWIIRLTVGDYDNDGWLDLACASNGQLGDPNGIMVFHNQNGVLETIPTFRMLRTSRYTSCCAFGDVNGDGFLDLAAGGWWEPVVVFEDRSGILDTIPTWSYNGGSNLVCETVLWGDVGNDHLALQSELKTGDGTRKLFYLNHSPIQFLHRVLLDEDTIPTTEYCYDPLTGWVSFANPPSQGSNIRFEYQYANYPDLAVTNWSRGAGNYLFINTTPVFIAERTNQDIIPTLTVVPNPFLEKVTINCSRFENIRIYDANGHLVKTFNNALNLIWNGKDEQGRKLPKGIYFLRVNNLVNKKIIKL</sequence>
<evidence type="ECO:0000313" key="4">
    <source>
        <dbReference type="EMBL" id="HHS52101.1"/>
    </source>
</evidence>
<feature type="domain" description="Secretion system C-terminal sorting" evidence="3">
    <location>
        <begin position="472"/>
        <end position="538"/>
    </location>
</feature>
<protein>
    <submittedName>
        <fullName evidence="4">T9SS type A sorting domain-containing protein</fullName>
    </submittedName>
</protein>
<dbReference type="PANTHER" id="PTHR46580">
    <property type="entry name" value="SENSOR KINASE-RELATED"/>
    <property type="match status" value="1"/>
</dbReference>
<dbReference type="InterPro" id="IPR028994">
    <property type="entry name" value="Integrin_alpha_N"/>
</dbReference>
<dbReference type="Pfam" id="PF18962">
    <property type="entry name" value="Por_Secre_tail"/>
    <property type="match status" value="1"/>
</dbReference>
<reference evidence="4" key="1">
    <citation type="journal article" date="2020" name="mSystems">
        <title>Genome- and Community-Level Interaction Insights into Carbon Utilization and Element Cycling Functions of Hydrothermarchaeota in Hydrothermal Sediment.</title>
        <authorList>
            <person name="Zhou Z."/>
            <person name="Liu Y."/>
            <person name="Xu W."/>
            <person name="Pan J."/>
            <person name="Luo Z.H."/>
            <person name="Li M."/>
        </authorList>
    </citation>
    <scope>NUCLEOTIDE SEQUENCE [LARGE SCALE GENOMIC DNA]</scope>
    <source>
        <strain evidence="4">SpSt-876</strain>
    </source>
</reference>
<evidence type="ECO:0000259" key="3">
    <source>
        <dbReference type="Pfam" id="PF18962"/>
    </source>
</evidence>
<feature type="chain" id="PRO_5028020223" evidence="2">
    <location>
        <begin position="22"/>
        <end position="541"/>
    </location>
</feature>
<dbReference type="InterPro" id="IPR026444">
    <property type="entry name" value="Secre_tail"/>
</dbReference>
<organism evidence="4">
    <name type="scientific">candidate division WOR-3 bacterium</name>
    <dbReference type="NCBI Taxonomy" id="2052148"/>
    <lineage>
        <taxon>Bacteria</taxon>
        <taxon>Bacteria division WOR-3</taxon>
    </lineage>
</organism>
<dbReference type="Gene3D" id="2.60.40.4070">
    <property type="match status" value="1"/>
</dbReference>
<dbReference type="Gene3D" id="2.130.10.130">
    <property type="entry name" value="Integrin alpha, N-terminal"/>
    <property type="match status" value="3"/>
</dbReference>
<evidence type="ECO:0000256" key="1">
    <source>
        <dbReference type="ARBA" id="ARBA00022729"/>
    </source>
</evidence>
<gene>
    <name evidence="4" type="ORF">ENW73_04455</name>
</gene>
<dbReference type="NCBIfam" id="TIGR04183">
    <property type="entry name" value="Por_Secre_tail"/>
    <property type="match status" value="1"/>
</dbReference>
<dbReference type="Pfam" id="PF13517">
    <property type="entry name" value="FG-GAP_3"/>
    <property type="match status" value="2"/>
</dbReference>
<feature type="signal peptide" evidence="2">
    <location>
        <begin position="1"/>
        <end position="21"/>
    </location>
</feature>
<proteinExistence type="predicted"/>
<dbReference type="EMBL" id="DTLI01000117">
    <property type="protein sequence ID" value="HHS52101.1"/>
    <property type="molecule type" value="Genomic_DNA"/>
</dbReference>